<dbReference type="PANTHER" id="PTHR45668">
    <property type="entry name" value="SERINE/THREONINE-PROTEIN PHOSPHATASE 5-RELATED"/>
    <property type="match status" value="1"/>
</dbReference>
<dbReference type="Proteomes" id="UP000717585">
    <property type="component" value="Unassembled WGS sequence"/>
</dbReference>
<feature type="region of interest" description="Disordered" evidence="5">
    <location>
        <begin position="253"/>
        <end position="332"/>
    </location>
</feature>
<dbReference type="GO" id="GO:0004722">
    <property type="term" value="F:protein serine/threonine phosphatase activity"/>
    <property type="evidence" value="ECO:0007669"/>
    <property type="project" value="UniProtKB-EC"/>
</dbReference>
<reference evidence="7" key="1">
    <citation type="submission" date="2021-05" db="EMBL/GenBank/DDBJ databases">
        <title>A free-living protist that lacks canonical eukaryotic 1 DNA replication and segregation systems.</title>
        <authorList>
            <person name="Salas-Leiva D.E."/>
            <person name="Tromer E.C."/>
            <person name="Curtis B.A."/>
            <person name="Jerlstrom-Hultqvist J."/>
            <person name="Kolisko M."/>
            <person name="Yi Z."/>
            <person name="Salas-Leiva J.S."/>
            <person name="Gallot-Lavallee L."/>
            <person name="Kops G.J.P.L."/>
            <person name="Archibald J.M."/>
            <person name="Simpson A.G.B."/>
            <person name="Roger A.J."/>
        </authorList>
    </citation>
    <scope>NUCLEOTIDE SEQUENCE</scope>
    <source>
        <strain evidence="7">BICM</strain>
    </source>
</reference>
<dbReference type="InterPro" id="IPR051134">
    <property type="entry name" value="PPP_phosphatase"/>
</dbReference>
<evidence type="ECO:0000256" key="5">
    <source>
        <dbReference type="SAM" id="MobiDB-lite"/>
    </source>
</evidence>
<keyword evidence="3" id="KW-0464">Manganese</keyword>
<gene>
    <name evidence="7" type="ORF">J8273_0220</name>
</gene>
<name>A0A8J6AV71_9EUKA</name>
<evidence type="ECO:0000259" key="6">
    <source>
        <dbReference type="PROSITE" id="PS00125"/>
    </source>
</evidence>
<feature type="compositionally biased region" description="Low complexity" evidence="5">
    <location>
        <begin position="638"/>
        <end position="653"/>
    </location>
</feature>
<evidence type="ECO:0000256" key="2">
    <source>
        <dbReference type="ARBA" id="ARBA00022723"/>
    </source>
</evidence>
<feature type="domain" description="Serine/threonine specific protein phosphatases" evidence="6">
    <location>
        <begin position="179"/>
        <end position="184"/>
    </location>
</feature>
<comment type="cofactor">
    <cofactor evidence="1">
        <name>Mn(2+)</name>
        <dbReference type="ChEBI" id="CHEBI:29035"/>
    </cofactor>
</comment>
<dbReference type="InterPro" id="IPR004843">
    <property type="entry name" value="Calcineurin-like_PHP"/>
</dbReference>
<dbReference type="SMART" id="SM00156">
    <property type="entry name" value="PP2Ac"/>
    <property type="match status" value="1"/>
</dbReference>
<proteinExistence type="inferred from homology"/>
<dbReference type="PRINTS" id="PR00114">
    <property type="entry name" value="STPHPHTASE"/>
</dbReference>
<dbReference type="PANTHER" id="PTHR45668:SF9">
    <property type="entry name" value="SERINE_THREONINE-PROTEIN PHOSPHATASE 7"/>
    <property type="match status" value="1"/>
</dbReference>
<dbReference type="PROSITE" id="PS00125">
    <property type="entry name" value="SER_THR_PHOSPHATASE"/>
    <property type="match status" value="1"/>
</dbReference>
<dbReference type="OrthoDB" id="442428at2759"/>
<comment type="similarity">
    <text evidence="4">Belongs to the PPP phosphatase family.</text>
</comment>
<organism evidence="7 8">
    <name type="scientific">Carpediemonas membranifera</name>
    <dbReference type="NCBI Taxonomy" id="201153"/>
    <lineage>
        <taxon>Eukaryota</taxon>
        <taxon>Metamonada</taxon>
        <taxon>Carpediemonas-like organisms</taxon>
        <taxon>Carpediemonas</taxon>
    </lineage>
</organism>
<comment type="catalytic activity">
    <reaction evidence="4">
        <text>O-phospho-L-threonyl-[protein] + H2O = L-threonyl-[protein] + phosphate</text>
        <dbReference type="Rhea" id="RHEA:47004"/>
        <dbReference type="Rhea" id="RHEA-COMP:11060"/>
        <dbReference type="Rhea" id="RHEA-COMP:11605"/>
        <dbReference type="ChEBI" id="CHEBI:15377"/>
        <dbReference type="ChEBI" id="CHEBI:30013"/>
        <dbReference type="ChEBI" id="CHEBI:43474"/>
        <dbReference type="ChEBI" id="CHEBI:61977"/>
        <dbReference type="EC" id="3.1.3.16"/>
    </reaction>
</comment>
<sequence>MGRKKSKGGSAARKKAINGRLVALYHQDLEEARKVVLDAVPDDIRECINEFVRLMPDKRKRDCKFFEGLRFFSEAQLHMILIVAGRILMSEPNVLKLDIPKPALQPSGRVSPKSPRLVLIGDQHGTWNVLDTVLNENPAIEENVYVFNGDYVDRGSFGLEIFIYLLYLKIKYPKNIYMLRGNHEITETTNVYQFLAEIELKYDTSSQPIFSMCAWVFRALPLAAVIDSAVFVVHGGLGRPKFSIEKLNQLNRFRDPTPSPIRADCSRAGPSSALDDLDGMLNSQPDEAKAPPGVQDMAEESDDDDYDPAPPVPETEPSASESDLSDPEFMPDPTDEELLLDVLWSDPDHAGDLEPYTNAMGWFYNVYRNVGIVFNEEYVTRFLEQEGLKMVIRSHSYEEQGYKRYFGGKCHTIFSVPNYIPDESSTGAYITFTGSYDKMRINKIRFHPMMDLTDEASCIPMGVTIQGHTVMQSWPLVGTAPGNDVKSVRVIPHDCDMTAFLEAVYLIEKAPKVTFRDGVTVLKRLNGLRSEPRETLFVRLPQAVEADQKALMAATLPFDEVYAMIPDDPVDPDTQAAAPAMVTMSELQEMLERDGNGLEIDMTGLSADDLVPIGPDGQVTLSIGPDGRAVPAVFRDVSASPSPSPEAESTTEAGPVMRKAKKATGQKVALEE</sequence>
<evidence type="ECO:0000313" key="7">
    <source>
        <dbReference type="EMBL" id="KAG9395008.1"/>
    </source>
</evidence>
<feature type="compositionally biased region" description="Acidic residues" evidence="5">
    <location>
        <begin position="297"/>
        <end position="307"/>
    </location>
</feature>
<dbReference type="EMBL" id="JAHDYR010000012">
    <property type="protein sequence ID" value="KAG9395008.1"/>
    <property type="molecule type" value="Genomic_DNA"/>
</dbReference>
<keyword evidence="2" id="KW-0479">Metal-binding</keyword>
<dbReference type="AlphaFoldDB" id="A0A8J6AV71"/>
<dbReference type="Pfam" id="PF00149">
    <property type="entry name" value="Metallophos"/>
    <property type="match status" value="1"/>
</dbReference>
<evidence type="ECO:0000256" key="3">
    <source>
        <dbReference type="ARBA" id="ARBA00023211"/>
    </source>
</evidence>
<dbReference type="InterPro" id="IPR006186">
    <property type="entry name" value="Ser/Thr-sp_prot-phosphatase"/>
</dbReference>
<dbReference type="InterPro" id="IPR029052">
    <property type="entry name" value="Metallo-depent_PP-like"/>
</dbReference>
<feature type="region of interest" description="Disordered" evidence="5">
    <location>
        <begin position="636"/>
        <end position="672"/>
    </location>
</feature>
<evidence type="ECO:0000256" key="1">
    <source>
        <dbReference type="ARBA" id="ARBA00001936"/>
    </source>
</evidence>
<keyword evidence="4" id="KW-0378">Hydrolase</keyword>
<comment type="caution">
    <text evidence="7">The sequence shown here is derived from an EMBL/GenBank/DDBJ whole genome shotgun (WGS) entry which is preliminary data.</text>
</comment>
<dbReference type="GO" id="GO:0046872">
    <property type="term" value="F:metal ion binding"/>
    <property type="evidence" value="ECO:0007669"/>
    <property type="project" value="UniProtKB-KW"/>
</dbReference>
<dbReference type="SUPFAM" id="SSF56300">
    <property type="entry name" value="Metallo-dependent phosphatases"/>
    <property type="match status" value="1"/>
</dbReference>
<accession>A0A8J6AV71</accession>
<evidence type="ECO:0000313" key="8">
    <source>
        <dbReference type="Proteomes" id="UP000717585"/>
    </source>
</evidence>
<dbReference type="EC" id="3.1.3.16" evidence="4"/>
<keyword evidence="8" id="KW-1185">Reference proteome</keyword>
<protein>
    <recommendedName>
        <fullName evidence="4">Serine/threonine-protein phosphatase</fullName>
        <ecNumber evidence="4">3.1.3.16</ecNumber>
    </recommendedName>
</protein>
<evidence type="ECO:0000256" key="4">
    <source>
        <dbReference type="RuleBase" id="RU004273"/>
    </source>
</evidence>
<dbReference type="Gene3D" id="3.60.21.10">
    <property type="match status" value="1"/>
</dbReference>